<gene>
    <name evidence="10" type="ORF">QRT04_02775</name>
</gene>
<evidence type="ECO:0000256" key="3">
    <source>
        <dbReference type="ARBA" id="ARBA00022692"/>
    </source>
</evidence>
<keyword evidence="11" id="KW-1185">Reference proteome</keyword>
<evidence type="ECO:0000256" key="2">
    <source>
        <dbReference type="ARBA" id="ARBA00022475"/>
    </source>
</evidence>
<evidence type="ECO:0000313" key="10">
    <source>
        <dbReference type="EMBL" id="MDM7853844.1"/>
    </source>
</evidence>
<dbReference type="EMBL" id="JAUCGQ010000001">
    <property type="protein sequence ID" value="MDM7853844.1"/>
    <property type="molecule type" value="Genomic_DNA"/>
</dbReference>
<feature type="compositionally biased region" description="Basic residues" evidence="7">
    <location>
        <begin position="236"/>
        <end position="246"/>
    </location>
</feature>
<comment type="caution">
    <text evidence="10">The sequence shown here is derived from an EMBL/GenBank/DDBJ whole genome shotgun (WGS) entry which is preliminary data.</text>
</comment>
<keyword evidence="6 8" id="KW-0472">Membrane</keyword>
<dbReference type="Proteomes" id="UP001529338">
    <property type="component" value="Unassembled WGS sequence"/>
</dbReference>
<proteinExistence type="predicted"/>
<dbReference type="PROSITE" id="PS51257">
    <property type="entry name" value="PROKAR_LIPOPROTEIN"/>
    <property type="match status" value="1"/>
</dbReference>
<dbReference type="SMART" id="SM00014">
    <property type="entry name" value="acidPPc"/>
    <property type="match status" value="1"/>
</dbReference>
<evidence type="ECO:0000256" key="7">
    <source>
        <dbReference type="SAM" id="MobiDB-lite"/>
    </source>
</evidence>
<evidence type="ECO:0000256" key="8">
    <source>
        <dbReference type="SAM" id="Phobius"/>
    </source>
</evidence>
<dbReference type="PANTHER" id="PTHR14969">
    <property type="entry name" value="SPHINGOSINE-1-PHOSPHATE PHOSPHOHYDROLASE"/>
    <property type="match status" value="1"/>
</dbReference>
<dbReference type="PANTHER" id="PTHR14969:SF62">
    <property type="entry name" value="DECAPRENYLPHOSPHORYL-5-PHOSPHORIBOSE PHOSPHATASE RV3807C-RELATED"/>
    <property type="match status" value="1"/>
</dbReference>
<dbReference type="Gene3D" id="1.20.144.10">
    <property type="entry name" value="Phosphatidic acid phosphatase type 2/haloperoxidase"/>
    <property type="match status" value="2"/>
</dbReference>
<evidence type="ECO:0000256" key="1">
    <source>
        <dbReference type="ARBA" id="ARBA00004651"/>
    </source>
</evidence>
<accession>A0ABT7SE83</accession>
<protein>
    <submittedName>
        <fullName evidence="10">Phosphatase PAP2 family protein</fullName>
    </submittedName>
</protein>
<feature type="transmembrane region" description="Helical" evidence="8">
    <location>
        <begin position="62"/>
        <end position="85"/>
    </location>
</feature>
<dbReference type="Pfam" id="PF01569">
    <property type="entry name" value="PAP2"/>
    <property type="match status" value="1"/>
</dbReference>
<feature type="transmembrane region" description="Helical" evidence="8">
    <location>
        <begin position="92"/>
        <end position="110"/>
    </location>
</feature>
<evidence type="ECO:0000256" key="6">
    <source>
        <dbReference type="ARBA" id="ARBA00023136"/>
    </source>
</evidence>
<keyword evidence="3 8" id="KW-0812">Transmembrane</keyword>
<dbReference type="InterPro" id="IPR036938">
    <property type="entry name" value="PAP2/HPO_sf"/>
</dbReference>
<feature type="region of interest" description="Disordered" evidence="7">
    <location>
        <begin position="211"/>
        <end position="246"/>
    </location>
</feature>
<keyword evidence="4" id="KW-0378">Hydrolase</keyword>
<reference evidence="10 11" key="1">
    <citation type="submission" date="2023-06" db="EMBL/GenBank/DDBJ databases">
        <title>Cellulomonas sp. MW4 Whole genome sequence.</title>
        <authorList>
            <person name="Park S."/>
        </authorList>
    </citation>
    <scope>NUCLEOTIDE SEQUENCE [LARGE SCALE GENOMIC DNA]</scope>
    <source>
        <strain evidence="10 11">MW4</strain>
    </source>
</reference>
<feature type="transmembrane region" description="Helical" evidence="8">
    <location>
        <begin position="181"/>
        <end position="203"/>
    </location>
</feature>
<evidence type="ECO:0000256" key="4">
    <source>
        <dbReference type="ARBA" id="ARBA00022801"/>
    </source>
</evidence>
<comment type="subcellular location">
    <subcellularLocation>
        <location evidence="1">Cell membrane</location>
        <topology evidence="1">Multi-pass membrane protein</topology>
    </subcellularLocation>
</comment>
<feature type="transmembrane region" description="Helical" evidence="8">
    <location>
        <begin position="130"/>
        <end position="149"/>
    </location>
</feature>
<dbReference type="InterPro" id="IPR000326">
    <property type="entry name" value="PAP2/HPO"/>
</dbReference>
<feature type="domain" description="Phosphatidic acid phosphatase type 2/haloperoxidase" evidence="9">
    <location>
        <begin position="91"/>
        <end position="196"/>
    </location>
</feature>
<evidence type="ECO:0000259" key="9">
    <source>
        <dbReference type="SMART" id="SM00014"/>
    </source>
</evidence>
<evidence type="ECO:0000256" key="5">
    <source>
        <dbReference type="ARBA" id="ARBA00022989"/>
    </source>
</evidence>
<evidence type="ECO:0000313" key="11">
    <source>
        <dbReference type="Proteomes" id="UP001529338"/>
    </source>
</evidence>
<name>A0ABT7SE83_9CELL</name>
<keyword evidence="5 8" id="KW-1133">Transmembrane helix</keyword>
<dbReference type="SUPFAM" id="SSF48317">
    <property type="entry name" value="Acid phosphatase/Vanadium-dependent haloperoxidase"/>
    <property type="match status" value="1"/>
</dbReference>
<feature type="transmembrane region" description="Helical" evidence="8">
    <location>
        <begin position="156"/>
        <end position="175"/>
    </location>
</feature>
<dbReference type="RefSeq" id="WP_289453360.1">
    <property type="nucleotide sequence ID" value="NZ_JAUCGQ010000001.1"/>
</dbReference>
<keyword evidence="2" id="KW-1003">Cell membrane</keyword>
<sequence>MRPSALRSLPATIALAAACLVPFVVLLVAVLAADLQPLAMDTRWATTVASLTSPAMTSFQQLVSAVGGDVLGGIVVPLLVGLVLWRVRSWRAATVFVVVVLGSAVVVQVVKHVVARPRPPAALAPTDLTSFPSGHVTNAATLTLVLALLVRRRWTVALAVVWPVLMIVSRTYLHVHWLSDTLAAASLGVAVALVATPVAAALLDRMVPPGLAPQREPTPLEPAQHGDPVTPAPRQITRRARVTPRA</sequence>
<organism evidence="10 11">
    <name type="scientific">Cellulomonas alba</name>
    <dbReference type="NCBI Taxonomy" id="3053467"/>
    <lineage>
        <taxon>Bacteria</taxon>
        <taxon>Bacillati</taxon>
        <taxon>Actinomycetota</taxon>
        <taxon>Actinomycetes</taxon>
        <taxon>Micrococcales</taxon>
        <taxon>Cellulomonadaceae</taxon>
        <taxon>Cellulomonas</taxon>
    </lineage>
</organism>